<evidence type="ECO:0000313" key="2">
    <source>
        <dbReference type="Proteomes" id="UP000692954"/>
    </source>
</evidence>
<evidence type="ECO:0000313" key="1">
    <source>
        <dbReference type="EMBL" id="CAD8053144.1"/>
    </source>
</evidence>
<dbReference type="EMBL" id="CAJJDN010000007">
    <property type="protein sequence ID" value="CAD8053144.1"/>
    <property type="molecule type" value="Genomic_DNA"/>
</dbReference>
<comment type="caution">
    <text evidence="1">The sequence shown here is derived from an EMBL/GenBank/DDBJ whole genome shotgun (WGS) entry which is preliminary data.</text>
</comment>
<sequence>MLLKDPKMRPNATDCLNHEFFTQSEKPSNAHKKMFFAHTRAATLTVDFSSPEEKVDYKGSFVTNDIVPQLPQMPKMVMKFNTTEFEQYD</sequence>
<dbReference type="OrthoDB" id="287483at2759"/>
<organism evidence="1 2">
    <name type="scientific">Paramecium sonneborni</name>
    <dbReference type="NCBI Taxonomy" id="65129"/>
    <lineage>
        <taxon>Eukaryota</taxon>
        <taxon>Sar</taxon>
        <taxon>Alveolata</taxon>
        <taxon>Ciliophora</taxon>
        <taxon>Intramacronucleata</taxon>
        <taxon>Oligohymenophorea</taxon>
        <taxon>Peniculida</taxon>
        <taxon>Parameciidae</taxon>
        <taxon>Paramecium</taxon>
    </lineage>
</organism>
<reference evidence="1" key="1">
    <citation type="submission" date="2021-01" db="EMBL/GenBank/DDBJ databases">
        <authorList>
            <consortium name="Genoscope - CEA"/>
            <person name="William W."/>
        </authorList>
    </citation>
    <scope>NUCLEOTIDE SEQUENCE</scope>
</reference>
<dbReference type="AlphaFoldDB" id="A0A8S1KQI2"/>
<name>A0A8S1KQI2_9CILI</name>
<protein>
    <submittedName>
        <fullName evidence="1">Uncharacterized protein</fullName>
    </submittedName>
</protein>
<proteinExistence type="predicted"/>
<gene>
    <name evidence="1" type="ORF">PSON_ATCC_30995.1.T0070189</name>
</gene>
<accession>A0A8S1KQI2</accession>
<keyword evidence="2" id="KW-1185">Reference proteome</keyword>
<dbReference type="Proteomes" id="UP000692954">
    <property type="component" value="Unassembled WGS sequence"/>
</dbReference>